<evidence type="ECO:0000313" key="2">
    <source>
        <dbReference type="EMBL" id="KAF2868507.1"/>
    </source>
</evidence>
<feature type="region of interest" description="Disordered" evidence="1">
    <location>
        <begin position="111"/>
        <end position="191"/>
    </location>
</feature>
<dbReference type="Proteomes" id="UP000481861">
    <property type="component" value="Unassembled WGS sequence"/>
</dbReference>
<proteinExistence type="predicted"/>
<feature type="region of interest" description="Disordered" evidence="1">
    <location>
        <begin position="64"/>
        <end position="85"/>
    </location>
</feature>
<reference evidence="2 3" key="1">
    <citation type="submission" date="2020-01" db="EMBL/GenBank/DDBJ databases">
        <authorList>
            <consortium name="DOE Joint Genome Institute"/>
            <person name="Haridas S."/>
            <person name="Albert R."/>
            <person name="Binder M."/>
            <person name="Bloem J."/>
            <person name="Labutti K."/>
            <person name="Salamov A."/>
            <person name="Andreopoulos B."/>
            <person name="Baker S.E."/>
            <person name="Barry K."/>
            <person name="Bills G."/>
            <person name="Bluhm B.H."/>
            <person name="Cannon C."/>
            <person name="Castanera R."/>
            <person name="Culley D.E."/>
            <person name="Daum C."/>
            <person name="Ezra D."/>
            <person name="Gonzalez J.B."/>
            <person name="Henrissat B."/>
            <person name="Kuo A."/>
            <person name="Liang C."/>
            <person name="Lipzen A."/>
            <person name="Lutzoni F."/>
            <person name="Magnuson J."/>
            <person name="Mondo S."/>
            <person name="Nolan M."/>
            <person name="Ohm R."/>
            <person name="Pangilinan J."/>
            <person name="Park H.-J.H."/>
            <person name="Ramirez L."/>
            <person name="Alfaro M."/>
            <person name="Sun H."/>
            <person name="Tritt A."/>
            <person name="Yoshinaga Y."/>
            <person name="Zwiers L.-H.L."/>
            <person name="Turgeon B.G."/>
            <person name="Goodwin S.B."/>
            <person name="Spatafora J.W."/>
            <person name="Crous P.W."/>
            <person name="Grigoriev I.V."/>
        </authorList>
    </citation>
    <scope>NUCLEOTIDE SEQUENCE [LARGE SCALE GENOMIC DNA]</scope>
    <source>
        <strain evidence="2 3">CBS 611.86</strain>
    </source>
</reference>
<gene>
    <name evidence="2" type="ORF">BDV95DRAFT_609984</name>
</gene>
<feature type="compositionally biased region" description="Basic and acidic residues" evidence="1">
    <location>
        <begin position="119"/>
        <end position="128"/>
    </location>
</feature>
<evidence type="ECO:0000313" key="3">
    <source>
        <dbReference type="Proteomes" id="UP000481861"/>
    </source>
</evidence>
<dbReference type="EMBL" id="JAADJZ010000019">
    <property type="protein sequence ID" value="KAF2868507.1"/>
    <property type="molecule type" value="Genomic_DNA"/>
</dbReference>
<dbReference type="OrthoDB" id="3889136at2759"/>
<dbReference type="AlphaFoldDB" id="A0A7C8IAL1"/>
<organism evidence="2 3">
    <name type="scientific">Massariosphaeria phaeospora</name>
    <dbReference type="NCBI Taxonomy" id="100035"/>
    <lineage>
        <taxon>Eukaryota</taxon>
        <taxon>Fungi</taxon>
        <taxon>Dikarya</taxon>
        <taxon>Ascomycota</taxon>
        <taxon>Pezizomycotina</taxon>
        <taxon>Dothideomycetes</taxon>
        <taxon>Pleosporomycetidae</taxon>
        <taxon>Pleosporales</taxon>
        <taxon>Pleosporales incertae sedis</taxon>
        <taxon>Massariosphaeria</taxon>
    </lineage>
</organism>
<accession>A0A7C8IAL1</accession>
<protein>
    <submittedName>
        <fullName evidence="2">Uncharacterized protein</fullName>
    </submittedName>
</protein>
<name>A0A7C8IAL1_9PLEO</name>
<sequence length="191" mass="20834">MPPKKATAARGENGEPAGDDKFRWTAEHDRTLLILTMGRTLAGKDYHDLVQALPGTVPPELLPAFSAPSTPSPPSQLTHTPGTNFNGVRIRVSKLRIEQRKLMTELGWDLPEFSQPRGATKEKPEKKSPAAAKAKGTGKKRPAKALSNVQDADEIENDVVKKPKFDDDDDDDGPNNTFAVKKEAVADDDEI</sequence>
<keyword evidence="3" id="KW-1185">Reference proteome</keyword>
<evidence type="ECO:0000256" key="1">
    <source>
        <dbReference type="SAM" id="MobiDB-lite"/>
    </source>
</evidence>
<feature type="region of interest" description="Disordered" evidence="1">
    <location>
        <begin position="1"/>
        <end position="21"/>
    </location>
</feature>
<comment type="caution">
    <text evidence="2">The sequence shown here is derived from an EMBL/GenBank/DDBJ whole genome shotgun (WGS) entry which is preliminary data.</text>
</comment>
<feature type="compositionally biased region" description="Low complexity" evidence="1">
    <location>
        <begin position="64"/>
        <end position="81"/>
    </location>
</feature>